<dbReference type="Gene3D" id="3.80.10.10">
    <property type="entry name" value="Ribonuclease Inhibitor"/>
    <property type="match status" value="1"/>
</dbReference>
<reference evidence="1" key="1">
    <citation type="submission" date="2021-01" db="EMBL/GenBank/DDBJ databases">
        <authorList>
            <person name="Corre E."/>
            <person name="Pelletier E."/>
            <person name="Niang G."/>
            <person name="Scheremetjew M."/>
            <person name="Finn R."/>
            <person name="Kale V."/>
            <person name="Holt S."/>
            <person name="Cochrane G."/>
            <person name="Meng A."/>
            <person name="Brown T."/>
            <person name="Cohen L."/>
        </authorList>
    </citation>
    <scope>NUCLEOTIDE SEQUENCE</scope>
    <source>
        <strain evidence="1">SoJaBio B1-5/56/2</strain>
    </source>
</reference>
<dbReference type="InterPro" id="IPR032675">
    <property type="entry name" value="LRR_dom_sf"/>
</dbReference>
<dbReference type="InterPro" id="IPR046959">
    <property type="entry name" value="PRK1-6/SRF4-like"/>
</dbReference>
<gene>
    <name evidence="1" type="ORF">NAES01612_LOCUS23752</name>
</gene>
<proteinExistence type="predicted"/>
<dbReference type="PANTHER" id="PTHR48007">
    <property type="entry name" value="LEUCINE-RICH REPEAT RECEPTOR-LIKE PROTEIN KINASE PXC1"/>
    <property type="match status" value="1"/>
</dbReference>
<accession>A0A7S4UQ14</accession>
<dbReference type="AlphaFoldDB" id="A0A7S4UQ14"/>
<organism evidence="1">
    <name type="scientific">Paramoeba aestuarina</name>
    <dbReference type="NCBI Taxonomy" id="180227"/>
    <lineage>
        <taxon>Eukaryota</taxon>
        <taxon>Amoebozoa</taxon>
        <taxon>Discosea</taxon>
        <taxon>Flabellinia</taxon>
        <taxon>Dactylopodida</taxon>
        <taxon>Paramoebidae</taxon>
        <taxon>Paramoeba</taxon>
    </lineage>
</organism>
<dbReference type="PANTHER" id="PTHR48007:SF76">
    <property type="entry name" value="OS03G0145102 PROTEIN"/>
    <property type="match status" value="1"/>
</dbReference>
<sequence>MAARFACLVLSSDSATLGRLDYASLSQQTLLEMVIDGITFKQYICREDEGTSEIQNWIGLTFNNEDETLIEVDWSETNTDGPLEGSISLEWLPATVKKFDLRVNRVEGSANLTHLPEALKSLDLSENHFAGEIKLDSLPEHIEELLLHENVLTGPLNLTSLPDSLRELNLGGNHFSGSVDLTGLPESMKILVLAENQLSGAINLMHLPHQFSGLLLAGNKFEGETDFSKIPQSMEDLDITNNIALSGTILLSYAIDFKAEFCAVQVFEPMRVIDANIPGTTLLSIYPRDDIREGDHAYFVAR</sequence>
<dbReference type="InterPro" id="IPR001611">
    <property type="entry name" value="Leu-rich_rpt"/>
</dbReference>
<protein>
    <recommendedName>
        <fullName evidence="2">Leucine-rich repeat protein</fullName>
    </recommendedName>
</protein>
<evidence type="ECO:0008006" key="2">
    <source>
        <dbReference type="Google" id="ProtNLM"/>
    </source>
</evidence>
<evidence type="ECO:0000313" key="1">
    <source>
        <dbReference type="EMBL" id="CAE2334917.1"/>
    </source>
</evidence>
<dbReference type="SUPFAM" id="SSF52058">
    <property type="entry name" value="L domain-like"/>
    <property type="match status" value="1"/>
</dbReference>
<dbReference type="Pfam" id="PF00560">
    <property type="entry name" value="LRR_1"/>
    <property type="match status" value="1"/>
</dbReference>
<dbReference type="EMBL" id="HBKR01036334">
    <property type="protein sequence ID" value="CAE2334917.1"/>
    <property type="molecule type" value="Transcribed_RNA"/>
</dbReference>
<name>A0A7S4UQ14_9EUKA</name>